<sequence>MTTQMVSLSDPDKRQYHARVSSNTSKPPGRQWTTSFLISITVLAALLQLHRAFLPVTSSVSPLGTSEEKTGVWDWAALEPSKELVWERCYGGQFDCARLDVPLDWLEPSEEARVVLAVIRAPAKSREDYRGPGPGGSGVAWLAEGIADHLQTIIGDNHDIISWDPRGVGASVPRIDCWGSSRKRHDWAMQNTGVVDSHPGMLFDALAQFDAVSKQCESYMNTTTPGLLHHISTASHARDMLEISDKLGFEKVKYWGVSYGTILGGTFAALYPDRVERLVSDGNVDYGDWFANVQLNYLQDADKIMEYFFESCAKAGPEKCAFHDASAASIEERFFKLLGSLKKSPVLIPPYTNGTQLEMPELVTYSKLQSLLRGCLYKPIEKLPQLAAVMAALERKDGVPYYQMANEDDGPPMLDFCAVNETLPTVPEIPRHSDDAFPAIMCADGEPIDASPDSILAYAKALQRISRYAAASNVHSKLSCAGRRARPRWRFAGPFGGIQTSFPVLFVGNIADNVTPLRSARSNAAAFPGAVVLVQESYGHCSLAAPSTCTARAIRDYFQHGVLPDPDTRCAQDYEMFEEPPEISATGLEGDIARAVRELSRRAHVAMW</sequence>
<evidence type="ECO:0000256" key="1">
    <source>
        <dbReference type="ARBA" id="ARBA00010088"/>
    </source>
</evidence>
<keyword evidence="2" id="KW-0378">Hydrolase</keyword>
<dbReference type="Gene3D" id="3.40.50.1820">
    <property type="entry name" value="alpha/beta hydrolase"/>
    <property type="match status" value="2"/>
</dbReference>
<evidence type="ECO:0000259" key="4">
    <source>
        <dbReference type="Pfam" id="PF00561"/>
    </source>
</evidence>
<dbReference type="AlphaFoldDB" id="A0A9P9WTK3"/>
<organism evidence="6 7">
    <name type="scientific">Neoarthrinium moseri</name>
    <dbReference type="NCBI Taxonomy" id="1658444"/>
    <lineage>
        <taxon>Eukaryota</taxon>
        <taxon>Fungi</taxon>
        <taxon>Dikarya</taxon>
        <taxon>Ascomycota</taxon>
        <taxon>Pezizomycotina</taxon>
        <taxon>Sordariomycetes</taxon>
        <taxon>Xylariomycetidae</taxon>
        <taxon>Amphisphaeriales</taxon>
        <taxon>Apiosporaceae</taxon>
        <taxon>Neoarthrinium</taxon>
    </lineage>
</organism>
<keyword evidence="7" id="KW-1185">Reference proteome</keyword>
<comment type="similarity">
    <text evidence="1">Belongs to the peptidase S33 family.</text>
</comment>
<feature type="domain" description="AB hydrolase-1" evidence="4">
    <location>
        <begin position="135"/>
        <end position="309"/>
    </location>
</feature>
<dbReference type="SUPFAM" id="SSF53474">
    <property type="entry name" value="alpha/beta-Hydrolases"/>
    <property type="match status" value="1"/>
</dbReference>
<dbReference type="InterPro" id="IPR051601">
    <property type="entry name" value="Serine_prot/Carboxylest_S33"/>
</dbReference>
<dbReference type="InterPro" id="IPR029058">
    <property type="entry name" value="AB_hydrolase_fold"/>
</dbReference>
<dbReference type="InterPro" id="IPR013595">
    <property type="entry name" value="Pept_S33_TAP-like_C"/>
</dbReference>
<dbReference type="PANTHER" id="PTHR43248">
    <property type="entry name" value="2-SUCCINYL-6-HYDROXY-2,4-CYCLOHEXADIENE-1-CARBOXYLATE SYNTHASE"/>
    <property type="match status" value="1"/>
</dbReference>
<reference evidence="6" key="1">
    <citation type="submission" date="2021-03" db="EMBL/GenBank/DDBJ databases">
        <title>Revisited historic fungal species revealed as producer of novel bioactive compounds through whole genome sequencing and comparative genomics.</title>
        <authorList>
            <person name="Vignolle G.A."/>
            <person name="Hochenegger N."/>
            <person name="Mach R.L."/>
            <person name="Mach-Aigner A.R."/>
            <person name="Javad Rahimi M."/>
            <person name="Salim K.A."/>
            <person name="Chan C.M."/>
            <person name="Lim L.B.L."/>
            <person name="Cai F."/>
            <person name="Druzhinina I.S."/>
            <person name="U'Ren J.M."/>
            <person name="Derntl C."/>
        </authorList>
    </citation>
    <scope>NUCLEOTIDE SEQUENCE</scope>
    <source>
        <strain evidence="6">TUCIM 5799</strain>
    </source>
</reference>
<accession>A0A9P9WTK3</accession>
<dbReference type="EMBL" id="JAFIMR010000005">
    <property type="protein sequence ID" value="KAI1878869.1"/>
    <property type="molecule type" value="Genomic_DNA"/>
</dbReference>
<name>A0A9P9WTK3_9PEZI</name>
<dbReference type="Proteomes" id="UP000829685">
    <property type="component" value="Unassembled WGS sequence"/>
</dbReference>
<gene>
    <name evidence="6" type="ORF">JX265_003046</name>
</gene>
<evidence type="ECO:0000313" key="7">
    <source>
        <dbReference type="Proteomes" id="UP000829685"/>
    </source>
</evidence>
<evidence type="ECO:0000313" key="6">
    <source>
        <dbReference type="EMBL" id="KAI1878869.1"/>
    </source>
</evidence>
<dbReference type="GO" id="GO:0016787">
    <property type="term" value="F:hydrolase activity"/>
    <property type="evidence" value="ECO:0007669"/>
    <property type="project" value="UniProtKB-KW"/>
</dbReference>
<feature type="compositionally biased region" description="Polar residues" evidence="3">
    <location>
        <begin position="20"/>
        <end position="29"/>
    </location>
</feature>
<feature type="region of interest" description="Disordered" evidence="3">
    <location>
        <begin position="1"/>
        <end position="29"/>
    </location>
</feature>
<feature type="domain" description="Peptidase S33 tripeptidyl aminopeptidase-like C-terminal" evidence="5">
    <location>
        <begin position="471"/>
        <end position="570"/>
    </location>
</feature>
<protein>
    <submittedName>
        <fullName evidence="6">Uncharacterized protein</fullName>
    </submittedName>
</protein>
<dbReference type="PANTHER" id="PTHR43248:SF25">
    <property type="entry name" value="AB HYDROLASE-1 DOMAIN-CONTAINING PROTEIN-RELATED"/>
    <property type="match status" value="1"/>
</dbReference>
<evidence type="ECO:0000259" key="5">
    <source>
        <dbReference type="Pfam" id="PF08386"/>
    </source>
</evidence>
<proteinExistence type="inferred from homology"/>
<evidence type="ECO:0000256" key="3">
    <source>
        <dbReference type="SAM" id="MobiDB-lite"/>
    </source>
</evidence>
<dbReference type="Pfam" id="PF00561">
    <property type="entry name" value="Abhydrolase_1"/>
    <property type="match status" value="1"/>
</dbReference>
<dbReference type="Pfam" id="PF08386">
    <property type="entry name" value="Abhydrolase_4"/>
    <property type="match status" value="1"/>
</dbReference>
<dbReference type="InterPro" id="IPR000073">
    <property type="entry name" value="AB_hydrolase_1"/>
</dbReference>
<evidence type="ECO:0000256" key="2">
    <source>
        <dbReference type="ARBA" id="ARBA00022801"/>
    </source>
</evidence>
<comment type="caution">
    <text evidence="6">The sequence shown here is derived from an EMBL/GenBank/DDBJ whole genome shotgun (WGS) entry which is preliminary data.</text>
</comment>